<dbReference type="InterPro" id="IPR036812">
    <property type="entry name" value="NAD(P)_OxRdtase_dom_sf"/>
</dbReference>
<gene>
    <name evidence="5" type="ORF">BDV24DRAFT_167649</name>
</gene>
<evidence type="ECO:0000256" key="1">
    <source>
        <dbReference type="ARBA" id="ARBA00022857"/>
    </source>
</evidence>
<accession>A0A5N6XVC1</accession>
<evidence type="ECO:0000256" key="3">
    <source>
        <dbReference type="ARBA" id="ARBA00038157"/>
    </source>
</evidence>
<proteinExistence type="inferred from homology"/>
<dbReference type="GO" id="GO:0016491">
    <property type="term" value="F:oxidoreductase activity"/>
    <property type="evidence" value="ECO:0007669"/>
    <property type="project" value="UniProtKB-KW"/>
</dbReference>
<protein>
    <recommendedName>
        <fullName evidence="4">NADP-dependent oxidoreductase domain-containing protein</fullName>
    </recommendedName>
</protein>
<dbReference type="PANTHER" id="PTHR43364:SF7">
    <property type="entry name" value="NADP-DEPENDENT OXIDOREDUCTASE DOMAIN-CONTAINING PROTEIN-RELATED"/>
    <property type="match status" value="1"/>
</dbReference>
<dbReference type="AlphaFoldDB" id="A0A5N6XVC1"/>
<dbReference type="OrthoDB" id="48988at2759"/>
<dbReference type="EMBL" id="ML737185">
    <property type="protein sequence ID" value="KAE8337107.1"/>
    <property type="molecule type" value="Genomic_DNA"/>
</dbReference>
<evidence type="ECO:0000259" key="4">
    <source>
        <dbReference type="Pfam" id="PF00248"/>
    </source>
</evidence>
<name>A0A5N6XVC1_9EURO</name>
<reference evidence="5" key="1">
    <citation type="submission" date="2019-04" db="EMBL/GenBank/DDBJ databases">
        <title>Friends and foes A comparative genomics study of 23 Aspergillus species from section Flavi.</title>
        <authorList>
            <consortium name="DOE Joint Genome Institute"/>
            <person name="Kjaerbolling I."/>
            <person name="Vesth T."/>
            <person name="Frisvad J.C."/>
            <person name="Nybo J.L."/>
            <person name="Theobald S."/>
            <person name="Kildgaard S."/>
            <person name="Isbrandt T."/>
            <person name="Kuo A."/>
            <person name="Sato A."/>
            <person name="Lyhne E.K."/>
            <person name="Kogle M.E."/>
            <person name="Wiebenga A."/>
            <person name="Kun R.S."/>
            <person name="Lubbers R.J."/>
            <person name="Makela M.R."/>
            <person name="Barry K."/>
            <person name="Chovatia M."/>
            <person name="Clum A."/>
            <person name="Daum C."/>
            <person name="Haridas S."/>
            <person name="He G."/>
            <person name="LaButti K."/>
            <person name="Lipzen A."/>
            <person name="Mondo S."/>
            <person name="Riley R."/>
            <person name="Salamov A."/>
            <person name="Simmons B.A."/>
            <person name="Magnuson J.K."/>
            <person name="Henrissat B."/>
            <person name="Mortensen U.H."/>
            <person name="Larsen T.O."/>
            <person name="Devries R.P."/>
            <person name="Grigoriev I.V."/>
            <person name="Machida M."/>
            <person name="Baker S.E."/>
            <person name="Andersen M.R."/>
        </authorList>
    </citation>
    <scope>NUCLEOTIDE SEQUENCE</scope>
    <source>
        <strain evidence="5">CBS 117612</strain>
    </source>
</reference>
<organism evidence="5">
    <name type="scientific">Aspergillus arachidicola</name>
    <dbReference type="NCBI Taxonomy" id="656916"/>
    <lineage>
        <taxon>Eukaryota</taxon>
        <taxon>Fungi</taxon>
        <taxon>Dikarya</taxon>
        <taxon>Ascomycota</taxon>
        <taxon>Pezizomycotina</taxon>
        <taxon>Eurotiomycetes</taxon>
        <taxon>Eurotiomycetidae</taxon>
        <taxon>Eurotiales</taxon>
        <taxon>Aspergillaceae</taxon>
        <taxon>Aspergillus</taxon>
        <taxon>Aspergillus subgen. Circumdati</taxon>
    </lineage>
</organism>
<evidence type="ECO:0000313" key="5">
    <source>
        <dbReference type="EMBL" id="KAE8337107.1"/>
    </source>
</evidence>
<dbReference type="SUPFAM" id="SSF51430">
    <property type="entry name" value="NAD(P)-linked oxidoreductase"/>
    <property type="match status" value="1"/>
</dbReference>
<dbReference type="PANTHER" id="PTHR43364">
    <property type="entry name" value="NADH-SPECIFIC METHYLGLYOXAL REDUCTASE-RELATED"/>
    <property type="match status" value="1"/>
</dbReference>
<evidence type="ECO:0000256" key="2">
    <source>
        <dbReference type="ARBA" id="ARBA00023002"/>
    </source>
</evidence>
<sequence length="382" mass="42984">MTSIQISAKSLLARHRQLAPSASVRVSPLCLGTMIFGERQKERYGECTKEEAFSILDCFYMNGGNFLDTANVYQLGQSEEWIGEWMASRENRDEIVLATKYTNMNPVKENAIRSNYAGSGSKSMKLSLEHSLKRLQTTYVDILYVHFWDFTTSVEEIMHSLNDLVVSGKVLYLGISDAPAWVVTKANQYARMAGLRPFVVYQGMWSASLRDFERDIIPMCRAEGMGIAPYGVLNQGRFQTEESFKEREKSNPGRNFIPLSQHDKKISKALEGLASRKGVNLLDIALAYVFSKAPYVFPIVGARKLQHIQGSIAALNVFLTEEEIREIDSAYPFDFGFPHSFLSGTMIFGEEPSRGASVPQDVWLTKAQGTFDWVEQPKPIGH</sequence>
<dbReference type="InterPro" id="IPR050523">
    <property type="entry name" value="AKR_Detox_Biosynth"/>
</dbReference>
<dbReference type="Proteomes" id="UP000325558">
    <property type="component" value="Unassembled WGS sequence"/>
</dbReference>
<keyword evidence="1" id="KW-0521">NADP</keyword>
<keyword evidence="2" id="KW-0560">Oxidoreductase</keyword>
<dbReference type="InterPro" id="IPR023210">
    <property type="entry name" value="NADP_OxRdtase_dom"/>
</dbReference>
<dbReference type="Pfam" id="PF00248">
    <property type="entry name" value="Aldo_ket_red"/>
    <property type="match status" value="1"/>
</dbReference>
<dbReference type="Gene3D" id="3.20.20.100">
    <property type="entry name" value="NADP-dependent oxidoreductase domain"/>
    <property type="match status" value="1"/>
</dbReference>
<feature type="domain" description="NADP-dependent oxidoreductase" evidence="4">
    <location>
        <begin position="28"/>
        <end position="331"/>
    </location>
</feature>
<comment type="similarity">
    <text evidence="3">Belongs to the aldo/keto reductase family. Aldo/keto reductase 2 subfamily.</text>
</comment>